<name>A0ACC2X5D5_9TREE</name>
<evidence type="ECO:0000313" key="2">
    <source>
        <dbReference type="Proteomes" id="UP001234202"/>
    </source>
</evidence>
<sequence length="1166" mass="126283">MTSLFSSRLTSAYTALRGDLGAPQNPTETIDKLVERIQTSPNVDDRRTAVLGLKGCIREYRQLVGERALGALVAVLQYDAPNDAEIAKAVLETLMGLMEVGEKVSESGAVERVEREVASFEQSGIPAPQVTSPKEAFSSRVRRYLARIHTWRFERRDLHPGSQASANISLLAFSGLPEAARHSFLLDSAGWRSISASLALAIHKLIRFLLPQPARDDIALRLMDEFFATPEPTHSLLALIHASSSFYPRFYTLQFLFQLLLHRAPIVQAYLISSPPPGVDGILSVLDGPAPPPAASAIPGAQQPQLSSGASEMLRNEALLLLPALLAGNADLQKIVAFSGAFEKLISIVEREGGIEGGIIVQDVLVAIGSLLRFNVSNQNYFRELSLIPLLPPMLYFPSPPPPIDTPAPDDFTLQYWPEQKLLNAGLVLGVIRMLVGSPGGGNQSAMVSSGITRCLLEIALSSNAPASLKAQSLNVLTPILLASPKNQALLSTLSLAPLIAVPADADHPNGGFIRLPMRPAVLALVGTVVDGEGAMGGRGLRGRAAGVNMFEAYVTGNDDARLGIIHTMIPPPSGNPNDESTDIPQSAGSLLLNALIETPLPGQPFDPYRPLFACLLMSHLVRNSELAKAAARAITLPSLDGDDDEDEAAGGEEEKDGLIQVIVGNLMTAAREQAECVNRRAKEGIKASSSSPSTGDTEESDWTRVMVGYLILLCTWLWDSPKSVKEFLNDSSNIQVLIGPITQSTGVDPIVQGLCAFLLGVCYEFNREPGEVTRSTLYPILHSRIGPDQFVSRMARLREDARFKAVQPDQFDTDSTGPSASGDASGAVAGTPGGGALSEDVEEEDGLEIWFDWAFVDFWKNNYYTIQRSIAVDPDAVRGSSSEDSEAMAVMASLREKVGEKTAEIDNLHQKMSTLAKEHEADHAQLSEEIQALSERNAQLQKQLDDLQSSNAASSSAGEASAALQAEQQKRIEELEASLATAEAKRIETEQQYETKLQEATKARDEAVAALQAKLAASEEQVRAETARAQDLETRHAESTTSVRVEHETAVAELKAQLDVEITKISQLEKELEQAKKSSNNNGNSNKSSKKADDKIRAELDTTKTSLAEEKNKREEIEKEHEDLLVLLEELSQKRKRDKAKMKESGLEVSEDEDDDDDDDEAADE</sequence>
<accession>A0ACC2X5D5</accession>
<comment type="caution">
    <text evidence="1">The sequence shown here is derived from an EMBL/GenBank/DDBJ whole genome shotgun (WGS) entry which is preliminary data.</text>
</comment>
<organism evidence="1 2">
    <name type="scientific">Naganishia onofrii</name>
    <dbReference type="NCBI Taxonomy" id="1851511"/>
    <lineage>
        <taxon>Eukaryota</taxon>
        <taxon>Fungi</taxon>
        <taxon>Dikarya</taxon>
        <taxon>Basidiomycota</taxon>
        <taxon>Agaricomycotina</taxon>
        <taxon>Tremellomycetes</taxon>
        <taxon>Filobasidiales</taxon>
        <taxon>Filobasidiaceae</taxon>
        <taxon>Naganishia</taxon>
    </lineage>
</organism>
<gene>
    <name evidence="1" type="ORF">QFC24_006065</name>
</gene>
<reference evidence="1" key="1">
    <citation type="submission" date="2023-04" db="EMBL/GenBank/DDBJ databases">
        <title>Draft Genome sequencing of Naganishia species isolated from polar environments using Oxford Nanopore Technology.</title>
        <authorList>
            <person name="Leo P."/>
            <person name="Venkateswaran K."/>
        </authorList>
    </citation>
    <scope>NUCLEOTIDE SEQUENCE</scope>
    <source>
        <strain evidence="1">DBVPG 5303</strain>
    </source>
</reference>
<keyword evidence="2" id="KW-1185">Reference proteome</keyword>
<evidence type="ECO:0000313" key="1">
    <source>
        <dbReference type="EMBL" id="KAJ9118866.1"/>
    </source>
</evidence>
<proteinExistence type="predicted"/>
<protein>
    <submittedName>
        <fullName evidence="1">Uncharacterized protein</fullName>
    </submittedName>
</protein>
<dbReference type="EMBL" id="JASBWV010000027">
    <property type="protein sequence ID" value="KAJ9118866.1"/>
    <property type="molecule type" value="Genomic_DNA"/>
</dbReference>
<dbReference type="Proteomes" id="UP001234202">
    <property type="component" value="Unassembled WGS sequence"/>
</dbReference>